<dbReference type="InterPro" id="IPR003462">
    <property type="entry name" value="ODC_Mu_crystall"/>
</dbReference>
<keyword evidence="2" id="KW-1185">Reference proteome</keyword>
<name>A0ABQ3UTM3_9CHLR</name>
<dbReference type="Proteomes" id="UP000654345">
    <property type="component" value="Unassembled WGS sequence"/>
</dbReference>
<dbReference type="SUPFAM" id="SSF51735">
    <property type="entry name" value="NAD(P)-binding Rossmann-fold domains"/>
    <property type="match status" value="1"/>
</dbReference>
<dbReference type="Gene3D" id="3.30.1780.10">
    <property type="entry name" value="ornithine cyclodeaminase, domain 1"/>
    <property type="match status" value="1"/>
</dbReference>
<dbReference type="Pfam" id="PF02423">
    <property type="entry name" value="OCD_Mu_crystall"/>
    <property type="match status" value="1"/>
</dbReference>
<gene>
    <name evidence="1" type="ORF">KSB_46010</name>
</gene>
<accession>A0ABQ3UTM3</accession>
<dbReference type="PIRSF" id="PIRSF001439">
    <property type="entry name" value="CryM"/>
    <property type="match status" value="1"/>
</dbReference>
<dbReference type="RefSeq" id="WP_201372697.1">
    <property type="nucleotide sequence ID" value="NZ_BNJG01000002.1"/>
</dbReference>
<evidence type="ECO:0000313" key="1">
    <source>
        <dbReference type="EMBL" id="GHO56126.1"/>
    </source>
</evidence>
<reference evidence="1 2" key="1">
    <citation type="journal article" date="2021" name="Int. J. Syst. Evol. Microbiol.">
        <title>Reticulibacter mediterranei gen. nov., sp. nov., within the new family Reticulibacteraceae fam. nov., and Ktedonospora formicarum gen. nov., sp. nov., Ktedonobacter robiniae sp. nov., Dictyobacter formicarum sp. nov. and Dictyobacter arantiisoli sp. nov., belonging to the class Ktedonobacteria.</title>
        <authorList>
            <person name="Yabe S."/>
            <person name="Zheng Y."/>
            <person name="Wang C.M."/>
            <person name="Sakai Y."/>
            <person name="Abe K."/>
            <person name="Yokota A."/>
            <person name="Donadio S."/>
            <person name="Cavaletti L."/>
            <person name="Monciardini P."/>
        </authorList>
    </citation>
    <scope>NUCLEOTIDE SEQUENCE [LARGE SCALE GENOMIC DNA]</scope>
    <source>
        <strain evidence="1 2">SOSP1-30</strain>
    </source>
</reference>
<dbReference type="PANTHER" id="PTHR13812:SF19">
    <property type="entry name" value="KETIMINE REDUCTASE MU-CRYSTALLIN"/>
    <property type="match status" value="1"/>
</dbReference>
<dbReference type="InterPro" id="IPR036291">
    <property type="entry name" value="NAD(P)-bd_dom_sf"/>
</dbReference>
<dbReference type="InterPro" id="IPR023401">
    <property type="entry name" value="ODC_N"/>
</dbReference>
<comment type="caution">
    <text evidence="1">The sequence shown here is derived from an EMBL/GenBank/DDBJ whole genome shotgun (WGS) entry which is preliminary data.</text>
</comment>
<evidence type="ECO:0000313" key="2">
    <source>
        <dbReference type="Proteomes" id="UP000654345"/>
    </source>
</evidence>
<dbReference type="EMBL" id="BNJG01000002">
    <property type="protein sequence ID" value="GHO56126.1"/>
    <property type="molecule type" value="Genomic_DNA"/>
</dbReference>
<organism evidence="1 2">
    <name type="scientific">Ktedonobacter robiniae</name>
    <dbReference type="NCBI Taxonomy" id="2778365"/>
    <lineage>
        <taxon>Bacteria</taxon>
        <taxon>Bacillati</taxon>
        <taxon>Chloroflexota</taxon>
        <taxon>Ktedonobacteria</taxon>
        <taxon>Ktedonobacterales</taxon>
        <taxon>Ktedonobacteraceae</taxon>
        <taxon>Ktedonobacter</taxon>
    </lineage>
</organism>
<sequence length="322" mass="34544">MKTVLLTRSEVEPLLHVPALLPQMRQAFQAYSLTRSIAAQRVRSLLPGQPAPTAMLLFPGLLPDIPAYTVKVHAKFPTRQPAITGVLLLHELQTGDLLALMDSTAITAVRTGLAGAVAADVLARSDASRVALIGAGVQGRWQLRALSLVRQLSQVLVYDLVAERAETLARVMEEELPCAVRVASTLAEATKDADIIVAATWSREPFLFSNMVQPGTHITTLGPDEPGKCEVAAELLQHGLFVCDDRDLAISMGTIGSLGLDRQSIHAELGEVIAGGKAGRSSAEQITIYGGVGLAFQDLVTCWYVYQQVVGGNESRRLDFLS</sequence>
<dbReference type="Gene3D" id="3.40.50.720">
    <property type="entry name" value="NAD(P)-binding Rossmann-like Domain"/>
    <property type="match status" value="1"/>
</dbReference>
<proteinExistence type="predicted"/>
<dbReference type="PANTHER" id="PTHR13812">
    <property type="entry name" value="KETIMINE REDUCTASE MU-CRYSTALLIN"/>
    <property type="match status" value="1"/>
</dbReference>
<protein>
    <submittedName>
        <fullName evidence="1">Alanine dehydrogenase</fullName>
    </submittedName>
</protein>